<comment type="caution">
    <text evidence="2">The sequence shown here is derived from an EMBL/GenBank/DDBJ whole genome shotgun (WGS) entry which is preliminary data.</text>
</comment>
<gene>
    <name evidence="2" type="ORF">GCM10010394_47050</name>
</gene>
<name>A0ABN1GHS8_9ACTN</name>
<dbReference type="RefSeq" id="WP_344076285.1">
    <property type="nucleotide sequence ID" value="NZ_BAAACA010000034.1"/>
</dbReference>
<protein>
    <submittedName>
        <fullName evidence="2">Uncharacterized protein</fullName>
    </submittedName>
</protein>
<feature type="region of interest" description="Disordered" evidence="1">
    <location>
        <begin position="1"/>
        <end position="24"/>
    </location>
</feature>
<evidence type="ECO:0000256" key="1">
    <source>
        <dbReference type="SAM" id="MobiDB-lite"/>
    </source>
</evidence>
<reference evidence="2 3" key="1">
    <citation type="journal article" date="2019" name="Int. J. Syst. Evol. Microbiol.">
        <title>The Global Catalogue of Microorganisms (GCM) 10K type strain sequencing project: providing services to taxonomists for standard genome sequencing and annotation.</title>
        <authorList>
            <consortium name="The Broad Institute Genomics Platform"/>
            <consortium name="The Broad Institute Genome Sequencing Center for Infectious Disease"/>
            <person name="Wu L."/>
            <person name="Ma J."/>
        </authorList>
    </citation>
    <scope>NUCLEOTIDE SEQUENCE [LARGE SCALE GENOMIC DNA]</scope>
    <source>
        <strain evidence="2 3">JCM 5067</strain>
    </source>
</reference>
<organism evidence="2 3">
    <name type="scientific">Streptomyces crystallinus</name>
    <dbReference type="NCBI Taxonomy" id="68191"/>
    <lineage>
        <taxon>Bacteria</taxon>
        <taxon>Bacillati</taxon>
        <taxon>Actinomycetota</taxon>
        <taxon>Actinomycetes</taxon>
        <taxon>Kitasatosporales</taxon>
        <taxon>Streptomycetaceae</taxon>
        <taxon>Streptomyces</taxon>
    </lineage>
</organism>
<evidence type="ECO:0000313" key="3">
    <source>
        <dbReference type="Proteomes" id="UP001500668"/>
    </source>
</evidence>
<sequence length="94" mass="10851">MSRHERWPRAVRDAETAPPPEADAEVRSYSPYEVVAVNLYVGARGYRAVAMAHYDTPAGRRAYHLCLWPALPDGARTGWYWWDPAIMTRRDFTQ</sequence>
<accession>A0ABN1GHS8</accession>
<evidence type="ECO:0000313" key="2">
    <source>
        <dbReference type="EMBL" id="GAA0611834.1"/>
    </source>
</evidence>
<keyword evidence="3" id="KW-1185">Reference proteome</keyword>
<dbReference type="EMBL" id="BAAACA010000034">
    <property type="protein sequence ID" value="GAA0611834.1"/>
    <property type="molecule type" value="Genomic_DNA"/>
</dbReference>
<feature type="compositionally biased region" description="Basic and acidic residues" evidence="1">
    <location>
        <begin position="1"/>
        <end position="15"/>
    </location>
</feature>
<dbReference type="Proteomes" id="UP001500668">
    <property type="component" value="Unassembled WGS sequence"/>
</dbReference>
<proteinExistence type="predicted"/>